<dbReference type="InterPro" id="IPR045168">
    <property type="entry name" value="YTH_prot"/>
</dbReference>
<dbReference type="Proteomes" id="UP000094043">
    <property type="component" value="Chromosome 2"/>
</dbReference>
<feature type="compositionally biased region" description="Low complexity" evidence="1">
    <location>
        <begin position="49"/>
        <end position="61"/>
    </location>
</feature>
<dbReference type="EMBL" id="CP143785">
    <property type="protein sequence ID" value="WVN86339.1"/>
    <property type="molecule type" value="Genomic_DNA"/>
</dbReference>
<reference evidence="3" key="2">
    <citation type="journal article" date="2022" name="Elife">
        <title>Obligate sexual reproduction of a homothallic fungus closely related to the Cryptococcus pathogenic species complex.</title>
        <authorList>
            <person name="Passer A.R."/>
            <person name="Clancey S.A."/>
            <person name="Shea T."/>
            <person name="David-Palma M."/>
            <person name="Averette A.F."/>
            <person name="Boekhout T."/>
            <person name="Porcel B.M."/>
            <person name="Nowrousian M."/>
            <person name="Cuomo C.A."/>
            <person name="Sun S."/>
            <person name="Heitman J."/>
            <person name="Coelho M.A."/>
        </authorList>
    </citation>
    <scope>NUCLEOTIDE SEQUENCE</scope>
    <source>
        <strain evidence="3">CBS 7841</strain>
    </source>
</reference>
<evidence type="ECO:0000259" key="2">
    <source>
        <dbReference type="PROSITE" id="PS50882"/>
    </source>
</evidence>
<feature type="region of interest" description="Disordered" evidence="1">
    <location>
        <begin position="1"/>
        <end position="128"/>
    </location>
</feature>
<dbReference type="RefSeq" id="XP_066067039.1">
    <property type="nucleotide sequence ID" value="XM_066210942.1"/>
</dbReference>
<dbReference type="Gene3D" id="3.10.590.10">
    <property type="entry name" value="ph1033 like domains"/>
    <property type="match status" value="1"/>
</dbReference>
<dbReference type="AlphaFoldDB" id="A0AAJ8JQ37"/>
<evidence type="ECO:0000313" key="4">
    <source>
        <dbReference type="Proteomes" id="UP000094043"/>
    </source>
</evidence>
<feature type="region of interest" description="Disordered" evidence="1">
    <location>
        <begin position="454"/>
        <end position="475"/>
    </location>
</feature>
<feature type="compositionally biased region" description="Low complexity" evidence="1">
    <location>
        <begin position="72"/>
        <end position="86"/>
    </location>
</feature>
<dbReference type="GO" id="GO:0005737">
    <property type="term" value="C:cytoplasm"/>
    <property type="evidence" value="ECO:0007669"/>
    <property type="project" value="TreeGrafter"/>
</dbReference>
<proteinExistence type="predicted"/>
<dbReference type="GeneID" id="91085715"/>
<sequence length="823" mass="88550">MPLFPAAPIRQPRGPSEAAFSSSNGPPAPEGDSLKRANTVASASRHQPSASISANSAASSAFHGHNRQRTAGGVSRLRSGSLSNVLPDPGLVRRSSVRQVRKDVVIEGESEGESSSNKGLYRQSSLPTRRGLNPVQAAAAAAAATAADLSTTPPRPPRRIAINTTPLPTPTSPISAHSVSHSLSSLSVLNPPGYHPLDEPVAAMNAVPMGSVRVSRTQSLRAQAKHSQAGSLGRSISLKATGEHAYRPSISELPVTPSVVAPPTKIFSSSTPPPVSSTAALPPFQLPLTGTAQGGADVKRHQSLTQGYGSSKRVRERLEKSPSILTLDNRGTQKRLDSRLNEDEPPTSPIGRSVWSNNPMRTDDGWAHAPGLRNTSQQLQDAFEAMNLGRKMMGVDVPLGAGFGLDSHERTSLETNIMRQPQVTATVGSRLGGEESSWVNKLVGGDSTPMAGNAVPRSSSAVGWNEHGRQDQTRLQGLPYNQWGFNGFAGMKGMPMNGINGMNLGGMGMPMMGMGNMGMMNFPMGMGMPNFQPGMGTNFTGYPQQPGQHYPSPPNTADTSGAGHGPTHGIGVHDREVIELARSKGLNPATFDCQPKNAKFFVIKSYTEEDVQKSLKHEIWSSTVLGNKRLDAAYRDNAGKGPIYLFFSVNGSRHFCGVAEMITPVDETKTSKVWAQDKWKGVFEVKWIFARDVPSSALRHIRLTNTPECKPITNSRDTQELPYEAGCEVLEIFLDHQTKSKTSLLQDFAYYEQLSANRTHMNTNDDGSDNAQLTKQASPLQRQSTYSTPHFNTQPTMTQSFPMGMSFSESSIPPVPPISDRLR</sequence>
<accession>A0AAJ8JQ37</accession>
<feature type="compositionally biased region" description="Polar residues" evidence="1">
    <location>
        <begin position="39"/>
        <end position="48"/>
    </location>
</feature>
<feature type="region of interest" description="Disordered" evidence="1">
    <location>
        <begin position="759"/>
        <end position="823"/>
    </location>
</feature>
<dbReference type="PANTHER" id="PTHR12357:SF89">
    <property type="entry name" value="YTH DOMAIN-CONTAINING FAMILY PROTEIN"/>
    <property type="match status" value="1"/>
</dbReference>
<reference evidence="3" key="3">
    <citation type="submission" date="2024-01" db="EMBL/GenBank/DDBJ databases">
        <authorList>
            <person name="Coelho M.A."/>
            <person name="David-Palma M."/>
            <person name="Shea T."/>
            <person name="Sun S."/>
            <person name="Cuomo C.A."/>
            <person name="Heitman J."/>
        </authorList>
    </citation>
    <scope>NUCLEOTIDE SEQUENCE</scope>
    <source>
        <strain evidence="3">CBS 7841</strain>
    </source>
</reference>
<gene>
    <name evidence="3" type="ORF">L203_101502</name>
</gene>
<reference evidence="3" key="1">
    <citation type="submission" date="2016-06" db="EMBL/GenBank/DDBJ databases">
        <authorList>
            <person name="Cuomo C."/>
            <person name="Litvintseva A."/>
            <person name="Heitman J."/>
            <person name="Chen Y."/>
            <person name="Sun S."/>
            <person name="Springer D."/>
            <person name="Dromer F."/>
            <person name="Young S."/>
            <person name="Zeng Q."/>
            <person name="Chapman S."/>
            <person name="Gujja S."/>
            <person name="Saif S."/>
            <person name="Birren B."/>
        </authorList>
    </citation>
    <scope>NUCLEOTIDE SEQUENCE</scope>
    <source>
        <strain evidence="3">CBS 7841</strain>
    </source>
</reference>
<protein>
    <recommendedName>
        <fullName evidence="2">YTH domain-containing protein</fullName>
    </recommendedName>
</protein>
<feature type="region of interest" description="Disordered" evidence="1">
    <location>
        <begin position="265"/>
        <end position="358"/>
    </location>
</feature>
<name>A0AAJ8JQ37_9TREE</name>
<dbReference type="PANTHER" id="PTHR12357">
    <property type="entry name" value="YTH YT521-B HOMOLOGY DOMAIN-CONTAINING"/>
    <property type="match status" value="1"/>
</dbReference>
<keyword evidence="4" id="KW-1185">Reference proteome</keyword>
<feature type="compositionally biased region" description="Polar residues" evidence="1">
    <location>
        <begin position="759"/>
        <end position="801"/>
    </location>
</feature>
<dbReference type="InterPro" id="IPR007275">
    <property type="entry name" value="YTH_domain"/>
</dbReference>
<feature type="region of interest" description="Disordered" evidence="1">
    <location>
        <begin position="144"/>
        <end position="165"/>
    </location>
</feature>
<dbReference type="KEGG" id="cdep:91085715"/>
<evidence type="ECO:0000256" key="1">
    <source>
        <dbReference type="SAM" id="MobiDB-lite"/>
    </source>
</evidence>
<dbReference type="Pfam" id="PF04146">
    <property type="entry name" value="YTH"/>
    <property type="match status" value="1"/>
</dbReference>
<dbReference type="GO" id="GO:0003729">
    <property type="term" value="F:mRNA binding"/>
    <property type="evidence" value="ECO:0007669"/>
    <property type="project" value="TreeGrafter"/>
</dbReference>
<evidence type="ECO:0000313" key="3">
    <source>
        <dbReference type="EMBL" id="WVN86339.1"/>
    </source>
</evidence>
<feature type="domain" description="YTH" evidence="2">
    <location>
        <begin position="598"/>
        <end position="733"/>
    </location>
</feature>
<dbReference type="PROSITE" id="PS50882">
    <property type="entry name" value="YTH"/>
    <property type="match status" value="1"/>
</dbReference>
<dbReference type="GO" id="GO:1990247">
    <property type="term" value="F:N6-methyladenosine-containing RNA reader activity"/>
    <property type="evidence" value="ECO:0007669"/>
    <property type="project" value="TreeGrafter"/>
</dbReference>
<dbReference type="CDD" id="cd21134">
    <property type="entry name" value="YTH"/>
    <property type="match status" value="1"/>
</dbReference>
<dbReference type="GO" id="GO:0061157">
    <property type="term" value="P:mRNA destabilization"/>
    <property type="evidence" value="ECO:0007669"/>
    <property type="project" value="TreeGrafter"/>
</dbReference>
<organism evidence="3 4">
    <name type="scientific">Cryptococcus depauperatus CBS 7841</name>
    <dbReference type="NCBI Taxonomy" id="1295531"/>
    <lineage>
        <taxon>Eukaryota</taxon>
        <taxon>Fungi</taxon>
        <taxon>Dikarya</taxon>
        <taxon>Basidiomycota</taxon>
        <taxon>Agaricomycotina</taxon>
        <taxon>Tremellomycetes</taxon>
        <taxon>Tremellales</taxon>
        <taxon>Cryptococcaceae</taxon>
        <taxon>Cryptococcus</taxon>
    </lineage>
</organism>
<feature type="region of interest" description="Disordered" evidence="1">
    <location>
        <begin position="545"/>
        <end position="569"/>
    </location>
</feature>